<proteinExistence type="predicted"/>
<dbReference type="EMBL" id="GBRH01273078">
    <property type="protein sequence ID" value="JAD24817.1"/>
    <property type="molecule type" value="Transcribed_RNA"/>
</dbReference>
<organism evidence="1">
    <name type="scientific">Arundo donax</name>
    <name type="common">Giant reed</name>
    <name type="synonym">Donax arundinaceus</name>
    <dbReference type="NCBI Taxonomy" id="35708"/>
    <lineage>
        <taxon>Eukaryota</taxon>
        <taxon>Viridiplantae</taxon>
        <taxon>Streptophyta</taxon>
        <taxon>Embryophyta</taxon>
        <taxon>Tracheophyta</taxon>
        <taxon>Spermatophyta</taxon>
        <taxon>Magnoliopsida</taxon>
        <taxon>Liliopsida</taxon>
        <taxon>Poales</taxon>
        <taxon>Poaceae</taxon>
        <taxon>PACMAD clade</taxon>
        <taxon>Arundinoideae</taxon>
        <taxon>Arundineae</taxon>
        <taxon>Arundo</taxon>
    </lineage>
</organism>
<evidence type="ECO:0000313" key="1">
    <source>
        <dbReference type="EMBL" id="JAD24817.1"/>
    </source>
</evidence>
<accession>A0A0A8YR04</accession>
<protein>
    <submittedName>
        <fullName evidence="1">Uncharacterized protein</fullName>
    </submittedName>
</protein>
<sequence>MLIKESKHANPACPMLKNKHTCMSGLLTHTRNQVCFFSRVQNKIGMPNIWQGKENFKCINNKLCPE</sequence>
<reference evidence="1" key="1">
    <citation type="submission" date="2014-09" db="EMBL/GenBank/DDBJ databases">
        <authorList>
            <person name="Magalhaes I.L.F."/>
            <person name="Oliveira U."/>
            <person name="Santos F.R."/>
            <person name="Vidigal T.H.D.A."/>
            <person name="Brescovit A.D."/>
            <person name="Santos A.J."/>
        </authorList>
    </citation>
    <scope>NUCLEOTIDE SEQUENCE</scope>
    <source>
        <tissue evidence="1">Shoot tissue taken approximately 20 cm above the soil surface</tissue>
    </source>
</reference>
<name>A0A0A8YR04_ARUDO</name>
<dbReference type="AlphaFoldDB" id="A0A0A8YR04"/>
<reference evidence="1" key="2">
    <citation type="journal article" date="2015" name="Data Brief">
        <title>Shoot transcriptome of the giant reed, Arundo donax.</title>
        <authorList>
            <person name="Barrero R.A."/>
            <person name="Guerrero F.D."/>
            <person name="Moolhuijzen P."/>
            <person name="Goolsby J.A."/>
            <person name="Tidwell J."/>
            <person name="Bellgard S.E."/>
            <person name="Bellgard M.I."/>
        </authorList>
    </citation>
    <scope>NUCLEOTIDE SEQUENCE</scope>
    <source>
        <tissue evidence="1">Shoot tissue taken approximately 20 cm above the soil surface</tissue>
    </source>
</reference>